<gene>
    <name evidence="1" type="ORF">AGLY_015307</name>
</gene>
<evidence type="ECO:0000313" key="1">
    <source>
        <dbReference type="EMBL" id="KAE9524268.1"/>
    </source>
</evidence>
<dbReference type="AlphaFoldDB" id="A0A6G0T1I8"/>
<dbReference type="OrthoDB" id="10056483at2759"/>
<name>A0A6G0T1I8_APHGL</name>
<evidence type="ECO:0000313" key="2">
    <source>
        <dbReference type="Proteomes" id="UP000475862"/>
    </source>
</evidence>
<accession>A0A6G0T1I8</accession>
<organism evidence="1 2">
    <name type="scientific">Aphis glycines</name>
    <name type="common">Soybean aphid</name>
    <dbReference type="NCBI Taxonomy" id="307491"/>
    <lineage>
        <taxon>Eukaryota</taxon>
        <taxon>Metazoa</taxon>
        <taxon>Ecdysozoa</taxon>
        <taxon>Arthropoda</taxon>
        <taxon>Hexapoda</taxon>
        <taxon>Insecta</taxon>
        <taxon>Pterygota</taxon>
        <taxon>Neoptera</taxon>
        <taxon>Paraneoptera</taxon>
        <taxon>Hemiptera</taxon>
        <taxon>Sternorrhyncha</taxon>
        <taxon>Aphidomorpha</taxon>
        <taxon>Aphidoidea</taxon>
        <taxon>Aphididae</taxon>
        <taxon>Aphidini</taxon>
        <taxon>Aphis</taxon>
        <taxon>Aphis</taxon>
    </lineage>
</organism>
<dbReference type="Proteomes" id="UP000475862">
    <property type="component" value="Unassembled WGS sequence"/>
</dbReference>
<protein>
    <recommendedName>
        <fullName evidence="3">Reverse transcriptase domain-containing protein</fullName>
    </recommendedName>
</protein>
<comment type="caution">
    <text evidence="1">The sequence shown here is derived from an EMBL/GenBank/DDBJ whole genome shotgun (WGS) entry which is preliminary data.</text>
</comment>
<sequence>MLQNIYFRLPSSITVDYTIHDIPISNKFSEICCKSLKLMGFIKRISYEFKLDRSLKILFSSLVQPILEYGFVIWNSHFSIDTLMIVKIQQKFVSFAAFLLKISCPSHDYELVRIALNLSSLTDRKRCANLSFFKKLLYNLTDCHTLLSQEGLTEQHIREKTIDLISLSLRYWAKQIESNEMTDRTEK</sequence>
<evidence type="ECO:0008006" key="3">
    <source>
        <dbReference type="Google" id="ProtNLM"/>
    </source>
</evidence>
<dbReference type="EMBL" id="VYZN01000070">
    <property type="protein sequence ID" value="KAE9524268.1"/>
    <property type="molecule type" value="Genomic_DNA"/>
</dbReference>
<reference evidence="1 2" key="1">
    <citation type="submission" date="2019-08" db="EMBL/GenBank/DDBJ databases">
        <title>The genome of the soybean aphid Biotype 1, its phylome, world population structure and adaptation to the North American continent.</title>
        <authorList>
            <person name="Giordano R."/>
            <person name="Donthu R.K."/>
            <person name="Hernandez A.G."/>
            <person name="Wright C.L."/>
            <person name="Zimin A.V."/>
        </authorList>
    </citation>
    <scope>NUCLEOTIDE SEQUENCE [LARGE SCALE GENOMIC DNA]</scope>
    <source>
        <tissue evidence="1">Whole aphids</tissue>
    </source>
</reference>
<keyword evidence="2" id="KW-1185">Reference proteome</keyword>
<proteinExistence type="predicted"/>